<name>A0AAD5MGL4_PARTN</name>
<evidence type="ECO:0000313" key="1">
    <source>
        <dbReference type="EMBL" id="KAJ1358187.1"/>
    </source>
</evidence>
<protein>
    <submittedName>
        <fullName evidence="1">Uncharacterized protein</fullName>
    </submittedName>
</protein>
<dbReference type="Proteomes" id="UP001196413">
    <property type="component" value="Unassembled WGS sequence"/>
</dbReference>
<keyword evidence="2" id="KW-1185">Reference proteome</keyword>
<dbReference type="EMBL" id="JAHQIW010003316">
    <property type="protein sequence ID" value="KAJ1358187.1"/>
    <property type="molecule type" value="Genomic_DNA"/>
</dbReference>
<organism evidence="1 2">
    <name type="scientific">Parelaphostrongylus tenuis</name>
    <name type="common">Meningeal worm</name>
    <dbReference type="NCBI Taxonomy" id="148309"/>
    <lineage>
        <taxon>Eukaryota</taxon>
        <taxon>Metazoa</taxon>
        <taxon>Ecdysozoa</taxon>
        <taxon>Nematoda</taxon>
        <taxon>Chromadorea</taxon>
        <taxon>Rhabditida</taxon>
        <taxon>Rhabditina</taxon>
        <taxon>Rhabditomorpha</taxon>
        <taxon>Strongyloidea</taxon>
        <taxon>Metastrongylidae</taxon>
        <taxon>Parelaphostrongylus</taxon>
    </lineage>
</organism>
<evidence type="ECO:0000313" key="2">
    <source>
        <dbReference type="Proteomes" id="UP001196413"/>
    </source>
</evidence>
<gene>
    <name evidence="1" type="ORF">KIN20_016524</name>
</gene>
<comment type="caution">
    <text evidence="1">The sequence shown here is derived from an EMBL/GenBank/DDBJ whole genome shotgun (WGS) entry which is preliminary data.</text>
</comment>
<reference evidence="1" key="1">
    <citation type="submission" date="2021-06" db="EMBL/GenBank/DDBJ databases">
        <title>Parelaphostrongylus tenuis whole genome reference sequence.</title>
        <authorList>
            <person name="Garwood T.J."/>
            <person name="Larsen P.A."/>
            <person name="Fountain-Jones N.M."/>
            <person name="Garbe J.R."/>
            <person name="Macchietto M.G."/>
            <person name="Kania S.A."/>
            <person name="Gerhold R.W."/>
            <person name="Richards J.E."/>
            <person name="Wolf T.M."/>
        </authorList>
    </citation>
    <scope>NUCLEOTIDE SEQUENCE</scope>
    <source>
        <strain evidence="1">MNPRO001-30</strain>
        <tissue evidence="1">Meninges</tissue>
    </source>
</reference>
<accession>A0AAD5MGL4</accession>
<proteinExistence type="predicted"/>
<dbReference type="AlphaFoldDB" id="A0AAD5MGL4"/>
<sequence length="114" mass="13371">MVYNYRNGDTDLADQLGSRRTREVDREAIIEATKKNPTLSTGDLDDDFLCSGEQIRKISKDASKKWRKDNWIPRNPTKAQKSKRKPIVHFRRHCCSSFLNRISTIDKNWIIFKS</sequence>